<dbReference type="CDD" id="cd04179">
    <property type="entry name" value="DPM_DPG-synthase_like"/>
    <property type="match status" value="1"/>
</dbReference>
<evidence type="ECO:0000256" key="3">
    <source>
        <dbReference type="ARBA" id="ARBA00022679"/>
    </source>
</evidence>
<dbReference type="PANTHER" id="PTHR48090:SF3">
    <property type="entry name" value="UNDECAPRENYL-PHOSPHATE 4-DEOXY-4-FORMAMIDO-L-ARABINOSE TRANSFERASE"/>
    <property type="match status" value="1"/>
</dbReference>
<evidence type="ECO:0000256" key="1">
    <source>
        <dbReference type="ARBA" id="ARBA00022475"/>
    </source>
</evidence>
<organism evidence="9 10">
    <name type="scientific">Eiseniibacteriota bacterium</name>
    <dbReference type="NCBI Taxonomy" id="2212470"/>
    <lineage>
        <taxon>Bacteria</taxon>
        <taxon>Candidatus Eiseniibacteriota</taxon>
    </lineage>
</organism>
<evidence type="ECO:0000256" key="4">
    <source>
        <dbReference type="ARBA" id="ARBA00022692"/>
    </source>
</evidence>
<dbReference type="GO" id="GO:0099621">
    <property type="term" value="F:undecaprenyl-phosphate 4-deoxy-4-formamido-L-arabinose transferase activity"/>
    <property type="evidence" value="ECO:0007669"/>
    <property type="project" value="TreeGrafter"/>
</dbReference>
<keyword evidence="5" id="KW-0448">Lipopolysaccharide biosynthesis</keyword>
<dbReference type="GO" id="GO:0005886">
    <property type="term" value="C:plasma membrane"/>
    <property type="evidence" value="ECO:0007669"/>
    <property type="project" value="TreeGrafter"/>
</dbReference>
<dbReference type="Pfam" id="PF00535">
    <property type="entry name" value="Glycos_transf_2"/>
    <property type="match status" value="1"/>
</dbReference>
<evidence type="ECO:0000256" key="5">
    <source>
        <dbReference type="ARBA" id="ARBA00022985"/>
    </source>
</evidence>
<dbReference type="GO" id="GO:0009103">
    <property type="term" value="P:lipopolysaccharide biosynthetic process"/>
    <property type="evidence" value="ECO:0007669"/>
    <property type="project" value="UniProtKB-KW"/>
</dbReference>
<keyword evidence="3" id="KW-0808">Transferase</keyword>
<keyword evidence="7" id="KW-0472">Membrane</keyword>
<comment type="caution">
    <text evidence="9">The sequence shown here is derived from an EMBL/GenBank/DDBJ whole genome shotgun (WGS) entry which is preliminary data.</text>
</comment>
<dbReference type="SUPFAM" id="SSF53448">
    <property type="entry name" value="Nucleotide-diphospho-sugar transferases"/>
    <property type="match status" value="1"/>
</dbReference>
<gene>
    <name evidence="9" type="ORF">KC729_18380</name>
</gene>
<dbReference type="InterPro" id="IPR050256">
    <property type="entry name" value="Glycosyltransferase_2"/>
</dbReference>
<protein>
    <submittedName>
        <fullName evidence="9">Glycosyltransferase family 2 protein</fullName>
    </submittedName>
</protein>
<keyword evidence="6" id="KW-1133">Transmembrane helix</keyword>
<reference evidence="9" key="1">
    <citation type="submission" date="2020-04" db="EMBL/GenBank/DDBJ databases">
        <authorList>
            <person name="Zhang T."/>
        </authorList>
    </citation>
    <scope>NUCLEOTIDE SEQUENCE</scope>
    <source>
        <strain evidence="9">HKST-UBA01</strain>
    </source>
</reference>
<proteinExistence type="predicted"/>
<evidence type="ECO:0000313" key="9">
    <source>
        <dbReference type="EMBL" id="MCA9729655.1"/>
    </source>
</evidence>
<dbReference type="Gene3D" id="3.90.550.10">
    <property type="entry name" value="Spore Coat Polysaccharide Biosynthesis Protein SpsA, Chain A"/>
    <property type="match status" value="1"/>
</dbReference>
<feature type="non-terminal residue" evidence="9">
    <location>
        <position position="1"/>
    </location>
</feature>
<dbReference type="InterPro" id="IPR001173">
    <property type="entry name" value="Glyco_trans_2-like"/>
</dbReference>
<keyword evidence="2" id="KW-0328">Glycosyltransferase</keyword>
<keyword evidence="4" id="KW-0812">Transmembrane</keyword>
<evidence type="ECO:0000259" key="8">
    <source>
        <dbReference type="Pfam" id="PF00535"/>
    </source>
</evidence>
<evidence type="ECO:0000256" key="7">
    <source>
        <dbReference type="ARBA" id="ARBA00023136"/>
    </source>
</evidence>
<reference evidence="9" key="2">
    <citation type="journal article" date="2021" name="Microbiome">
        <title>Successional dynamics and alternative stable states in a saline activated sludge microbial community over 9 years.</title>
        <authorList>
            <person name="Wang Y."/>
            <person name="Ye J."/>
            <person name="Ju F."/>
            <person name="Liu L."/>
            <person name="Boyd J.A."/>
            <person name="Deng Y."/>
            <person name="Parks D.H."/>
            <person name="Jiang X."/>
            <person name="Yin X."/>
            <person name="Woodcroft B.J."/>
            <person name="Tyson G.W."/>
            <person name="Hugenholtz P."/>
            <person name="Polz M.F."/>
            <person name="Zhang T."/>
        </authorList>
    </citation>
    <scope>NUCLEOTIDE SEQUENCE</scope>
    <source>
        <strain evidence="9">HKST-UBA01</strain>
    </source>
</reference>
<dbReference type="Proteomes" id="UP000697710">
    <property type="component" value="Unassembled WGS sequence"/>
</dbReference>
<name>A0A956RR49_UNCEI</name>
<evidence type="ECO:0000256" key="6">
    <source>
        <dbReference type="ARBA" id="ARBA00022989"/>
    </source>
</evidence>
<evidence type="ECO:0000256" key="2">
    <source>
        <dbReference type="ARBA" id="ARBA00022676"/>
    </source>
</evidence>
<feature type="domain" description="Glycosyltransferase 2-like" evidence="8">
    <location>
        <begin position="1"/>
        <end position="151"/>
    </location>
</feature>
<dbReference type="PANTHER" id="PTHR48090">
    <property type="entry name" value="UNDECAPRENYL-PHOSPHATE 4-DEOXY-4-FORMAMIDO-L-ARABINOSE TRANSFERASE-RELATED"/>
    <property type="match status" value="1"/>
</dbReference>
<accession>A0A956RR49</accession>
<dbReference type="AlphaFoldDB" id="A0A956RR49"/>
<sequence>EEGNIEEAVHRALQILPRFADQFEVIVVDDGSKDRTPEMADRLAAAHPEVRVVHHPKNRGYGGALRSGIAAARHPWIFYTDGDNQFDLGEIALLLPLRHDLDIVTGYRLARRDPAYRKLNAWLFNTLVHALFRVHLRDIDCAFKLYRASIFDGMELRSTGAPIDLEILARARRNGARIGEIGVHHYPRLHGEQSGASIRVILRAFRELFHLWGELRR</sequence>
<keyword evidence="1" id="KW-1003">Cell membrane</keyword>
<dbReference type="EMBL" id="JAGQHR010000785">
    <property type="protein sequence ID" value="MCA9729655.1"/>
    <property type="molecule type" value="Genomic_DNA"/>
</dbReference>
<dbReference type="InterPro" id="IPR029044">
    <property type="entry name" value="Nucleotide-diphossugar_trans"/>
</dbReference>
<evidence type="ECO:0000313" key="10">
    <source>
        <dbReference type="Proteomes" id="UP000697710"/>
    </source>
</evidence>